<organism evidence="1">
    <name type="scientific">uncultured Microvirga sp</name>
    <dbReference type="NCBI Taxonomy" id="412392"/>
    <lineage>
        <taxon>Bacteria</taxon>
        <taxon>Pseudomonadati</taxon>
        <taxon>Pseudomonadota</taxon>
        <taxon>Alphaproteobacteria</taxon>
        <taxon>Hyphomicrobiales</taxon>
        <taxon>Methylobacteriaceae</taxon>
        <taxon>Microvirga</taxon>
        <taxon>environmental samples</taxon>
    </lineage>
</organism>
<dbReference type="PANTHER" id="PTHR39327">
    <property type="match status" value="1"/>
</dbReference>
<gene>
    <name evidence="1" type="ORF">AVDCRST_MAG90-78</name>
</gene>
<accession>A0A6J4KGA2</accession>
<sequence>MRAQFGCFNTCGQLLGPADIATAAARLAKAALVGLTLVIGGATTQAQTVASLPSASKVVEKSTAKPVLAWTKFCDRHPEECAVDVAEPATITMTADMWRTIMAVNRRVNTRIRPMTDKAHWGVVDSWDFPEDGAGDCEDYQLLKRRMLVERGLPRRAMRMTVVIDELNEGHAVLMIRTDRGDYILDNKTSAVLPWEQTGYVFVKREGQDNTAWVSLGGVTSPVSTANR</sequence>
<dbReference type="InterPro" id="IPR010319">
    <property type="entry name" value="Transglutaminase-like_Cys_pept"/>
</dbReference>
<dbReference type="EMBL" id="CADCUC010000014">
    <property type="protein sequence ID" value="CAA9305236.1"/>
    <property type="molecule type" value="Genomic_DNA"/>
</dbReference>
<proteinExistence type="predicted"/>
<evidence type="ECO:0000313" key="1">
    <source>
        <dbReference type="EMBL" id="CAA9305236.1"/>
    </source>
</evidence>
<evidence type="ECO:0008006" key="2">
    <source>
        <dbReference type="Google" id="ProtNLM"/>
    </source>
</evidence>
<dbReference type="Pfam" id="PF06035">
    <property type="entry name" value="Peptidase_C93"/>
    <property type="match status" value="1"/>
</dbReference>
<name>A0A6J4KGA2_9HYPH</name>
<protein>
    <recommendedName>
        <fullName evidence="2">COGs COG3672</fullName>
    </recommendedName>
</protein>
<reference evidence="1" key="1">
    <citation type="submission" date="2020-02" db="EMBL/GenBank/DDBJ databases">
        <authorList>
            <person name="Meier V. D."/>
        </authorList>
    </citation>
    <scope>NUCLEOTIDE SEQUENCE</scope>
    <source>
        <strain evidence="1">AVDCRST_MAG90</strain>
    </source>
</reference>
<dbReference type="Gene3D" id="3.10.620.30">
    <property type="match status" value="1"/>
</dbReference>
<dbReference type="AlphaFoldDB" id="A0A6J4KGA2"/>
<dbReference type="PANTHER" id="PTHR39327:SF1">
    <property type="entry name" value="BLR5470 PROTEIN"/>
    <property type="match status" value="1"/>
</dbReference>